<comment type="caution">
    <text evidence="1">The sequence shown here is derived from an EMBL/GenBank/DDBJ whole genome shotgun (WGS) entry which is preliminary data.</text>
</comment>
<reference evidence="1" key="1">
    <citation type="submission" date="2019-08" db="EMBL/GenBank/DDBJ databases">
        <authorList>
            <person name="Kucharzyk K."/>
            <person name="Murdoch R.W."/>
            <person name="Higgins S."/>
            <person name="Loffler F."/>
        </authorList>
    </citation>
    <scope>NUCLEOTIDE SEQUENCE</scope>
</reference>
<sequence length="88" mass="9498">MQGDNQRGYRTAAGNIRLGINTGLQPVVLIRHFHFGLKSSGSHIGRRAHITHSALIDLIITADSNLSLLTGPDLADILLGYFDYGLNG</sequence>
<dbReference type="AlphaFoldDB" id="A0A645IZ28"/>
<accession>A0A645IZ28</accession>
<evidence type="ECO:0000313" key="1">
    <source>
        <dbReference type="EMBL" id="MPN56112.1"/>
    </source>
</evidence>
<organism evidence="1">
    <name type="scientific">bioreactor metagenome</name>
    <dbReference type="NCBI Taxonomy" id="1076179"/>
    <lineage>
        <taxon>unclassified sequences</taxon>
        <taxon>metagenomes</taxon>
        <taxon>ecological metagenomes</taxon>
    </lineage>
</organism>
<gene>
    <name evidence="1" type="ORF">SDC9_203798</name>
</gene>
<proteinExistence type="predicted"/>
<dbReference type="EMBL" id="VSSQ01126099">
    <property type="protein sequence ID" value="MPN56112.1"/>
    <property type="molecule type" value="Genomic_DNA"/>
</dbReference>
<name>A0A645IZ28_9ZZZZ</name>
<protein>
    <submittedName>
        <fullName evidence="1">Uncharacterized protein</fullName>
    </submittedName>
</protein>